<accession>A0A3S4VBS6</accession>
<protein>
    <submittedName>
        <fullName evidence="1">Uncharacterized protein</fullName>
    </submittedName>
</protein>
<sequence length="61" mass="6828">MSENEGNMDAVHSYDSEILTAGAMQKQLILLAQGNYRFKCLSLNNNTHHYLINILSVVDGM</sequence>
<gene>
    <name evidence="1" type="ORF">NCTC8284_00275</name>
</gene>
<name>A0A3S4VBS6_9PAST</name>
<dbReference type="KEGG" id="rpne:NCTC8284_00275"/>
<proteinExistence type="predicted"/>
<evidence type="ECO:0000313" key="2">
    <source>
        <dbReference type="Proteomes" id="UP000278733"/>
    </source>
</evidence>
<reference evidence="1 2" key="1">
    <citation type="submission" date="2018-12" db="EMBL/GenBank/DDBJ databases">
        <authorList>
            <consortium name="Pathogen Informatics"/>
        </authorList>
    </citation>
    <scope>NUCLEOTIDE SEQUENCE [LARGE SCALE GENOMIC DNA]</scope>
    <source>
        <strain evidence="1 2">NCTC8284</strain>
    </source>
</reference>
<evidence type="ECO:0000313" key="1">
    <source>
        <dbReference type="EMBL" id="VEH65140.1"/>
    </source>
</evidence>
<organism evidence="1 2">
    <name type="scientific">Rodentibacter pneumotropicus</name>
    <dbReference type="NCBI Taxonomy" id="758"/>
    <lineage>
        <taxon>Bacteria</taxon>
        <taxon>Pseudomonadati</taxon>
        <taxon>Pseudomonadota</taxon>
        <taxon>Gammaproteobacteria</taxon>
        <taxon>Pasteurellales</taxon>
        <taxon>Pasteurellaceae</taxon>
        <taxon>Rodentibacter</taxon>
    </lineage>
</organism>
<dbReference type="AlphaFoldDB" id="A0A3S4VBS6"/>
<dbReference type="EMBL" id="LR134405">
    <property type="protein sequence ID" value="VEH65140.1"/>
    <property type="molecule type" value="Genomic_DNA"/>
</dbReference>
<dbReference type="Proteomes" id="UP000278733">
    <property type="component" value="Chromosome"/>
</dbReference>